<evidence type="ECO:0000256" key="2">
    <source>
        <dbReference type="ARBA" id="ARBA00022801"/>
    </source>
</evidence>
<dbReference type="SUPFAM" id="SSF56317">
    <property type="entry name" value="Carbon-nitrogen hydrolase"/>
    <property type="match status" value="1"/>
</dbReference>
<keyword evidence="2" id="KW-0378">Hydrolase</keyword>
<dbReference type="InterPro" id="IPR043957">
    <property type="entry name" value="Vanin_C"/>
</dbReference>
<dbReference type="PROSITE" id="PS50263">
    <property type="entry name" value="CN_HYDROLASE"/>
    <property type="match status" value="1"/>
</dbReference>
<dbReference type="GO" id="GO:0016787">
    <property type="term" value="F:hydrolase activity"/>
    <property type="evidence" value="ECO:0007669"/>
    <property type="project" value="UniProtKB-KW"/>
</dbReference>
<evidence type="ECO:0000313" key="4">
    <source>
        <dbReference type="EMBL" id="CAD8841183.1"/>
    </source>
</evidence>
<name>A0A7S1A3C7_NOCSC</name>
<dbReference type="Pfam" id="PF19018">
    <property type="entry name" value="Vanin_C"/>
    <property type="match status" value="1"/>
</dbReference>
<feature type="domain" description="CN hydrolase" evidence="3">
    <location>
        <begin position="1"/>
        <end position="240"/>
    </location>
</feature>
<dbReference type="Gene3D" id="3.60.110.10">
    <property type="entry name" value="Carbon-nitrogen hydrolase"/>
    <property type="match status" value="1"/>
</dbReference>
<reference evidence="4" key="1">
    <citation type="submission" date="2021-01" db="EMBL/GenBank/DDBJ databases">
        <authorList>
            <person name="Corre E."/>
            <person name="Pelletier E."/>
            <person name="Niang G."/>
            <person name="Scheremetjew M."/>
            <person name="Finn R."/>
            <person name="Kale V."/>
            <person name="Holt S."/>
            <person name="Cochrane G."/>
            <person name="Meng A."/>
            <person name="Brown T."/>
            <person name="Cohen L."/>
        </authorList>
    </citation>
    <scope>NUCLEOTIDE SEQUENCE</scope>
</reference>
<dbReference type="EMBL" id="HBFQ01022123">
    <property type="protein sequence ID" value="CAD8841183.1"/>
    <property type="molecule type" value="Transcribed_RNA"/>
</dbReference>
<dbReference type="PANTHER" id="PTHR10609">
    <property type="entry name" value="BIOTINIDASE-RELATED"/>
    <property type="match status" value="1"/>
</dbReference>
<dbReference type="InterPro" id="IPR036526">
    <property type="entry name" value="C-N_Hydrolase_sf"/>
</dbReference>
<accession>A0A7S1A3C7</accession>
<gene>
    <name evidence="4" type="ORF">NSCI0253_LOCUS15531</name>
</gene>
<comment type="similarity">
    <text evidence="1">Belongs to the carbon-nitrogen hydrolase superfamily. BTD/VNN family.</text>
</comment>
<evidence type="ECO:0000256" key="1">
    <source>
        <dbReference type="ARBA" id="ARBA00008225"/>
    </source>
</evidence>
<dbReference type="InterPro" id="IPR003010">
    <property type="entry name" value="C-N_Hydrolase"/>
</dbReference>
<proteinExistence type="inferred from homology"/>
<organism evidence="4">
    <name type="scientific">Noctiluca scintillans</name>
    <name type="common">Sea sparkle</name>
    <name type="synonym">Red tide dinoflagellate</name>
    <dbReference type="NCBI Taxonomy" id="2966"/>
    <lineage>
        <taxon>Eukaryota</taxon>
        <taxon>Sar</taxon>
        <taxon>Alveolata</taxon>
        <taxon>Dinophyceae</taxon>
        <taxon>Noctilucales</taxon>
        <taxon>Noctilucaceae</taxon>
        <taxon>Noctiluca</taxon>
    </lineage>
</organism>
<sequence length="412" mass="43525">MKAANAQVYASHIAEAASLGADILVFPEYGLTGESSAPKRLWVSGGYTEVIPLPDGSVPCDSGVDAPTIVALSCAAREHAIAVVANLMDYTDGNMYNTDVAFDTDGVLLAKYHKLNMWGEPNVDVPSDCGEGVFTTTFGVTFGMFTCADIMYQYPTLDLVSKGVTDFVMPAAWSNEMADMQVMGYAQGWSYLHQTNLVLSNLRGGTSSGSGVWFHGESRATTYNPDYTEGSVHVTDMVDAGLRVSAPQSRVNLTSSSKWSFAPLTEGTVCSGSVCCTVGVSSAGDSGWVVAALDGQDEDGGVSWGAQVCAVLPCSQLSSECLTYHQPTVALKNMTLKMSGISEGSAVIPEIVAWSGQAEVTLDRSAISFESLPGSFSVATTSDTPLASAVVYGRPLVRDQLPYQCPASRMYI</sequence>
<dbReference type="PANTHER" id="PTHR10609:SF14">
    <property type="entry name" value="BIOTINIDASE"/>
    <property type="match status" value="1"/>
</dbReference>
<dbReference type="InterPro" id="IPR040154">
    <property type="entry name" value="Biotinidase/VNN"/>
</dbReference>
<dbReference type="Pfam" id="PF00795">
    <property type="entry name" value="CN_hydrolase"/>
    <property type="match status" value="1"/>
</dbReference>
<evidence type="ECO:0000259" key="3">
    <source>
        <dbReference type="PROSITE" id="PS50263"/>
    </source>
</evidence>
<dbReference type="AlphaFoldDB" id="A0A7S1A3C7"/>
<protein>
    <recommendedName>
        <fullName evidence="3">CN hydrolase domain-containing protein</fullName>
    </recommendedName>
</protein>